<dbReference type="PANTHER" id="PTHR46401:SF2">
    <property type="entry name" value="GLYCOSYLTRANSFERASE WBBK-RELATED"/>
    <property type="match status" value="1"/>
</dbReference>
<dbReference type="Proteomes" id="UP000176786">
    <property type="component" value="Unassembled WGS sequence"/>
</dbReference>
<dbReference type="CDD" id="cd03809">
    <property type="entry name" value="GT4_MtfB-like"/>
    <property type="match status" value="1"/>
</dbReference>
<dbReference type="InterPro" id="IPR001296">
    <property type="entry name" value="Glyco_trans_1"/>
</dbReference>
<feature type="domain" description="Glycosyl transferase family 1" evidence="2">
    <location>
        <begin position="191"/>
        <end position="348"/>
    </location>
</feature>
<accession>A0A1F5PAI9</accession>
<organism evidence="4 5">
    <name type="scientific">Candidatus Doudnabacteria bacterium RIFCSPHIGHO2_02_FULL_46_11</name>
    <dbReference type="NCBI Taxonomy" id="1817832"/>
    <lineage>
        <taxon>Bacteria</taxon>
        <taxon>Candidatus Doudnaibacteriota</taxon>
    </lineage>
</organism>
<name>A0A1F5PAI9_9BACT</name>
<dbReference type="PANTHER" id="PTHR46401">
    <property type="entry name" value="GLYCOSYLTRANSFERASE WBBK-RELATED"/>
    <property type="match status" value="1"/>
</dbReference>
<evidence type="ECO:0000313" key="4">
    <source>
        <dbReference type="EMBL" id="OGE86680.1"/>
    </source>
</evidence>
<evidence type="ECO:0000256" key="1">
    <source>
        <dbReference type="ARBA" id="ARBA00022679"/>
    </source>
</evidence>
<dbReference type="SUPFAM" id="SSF53756">
    <property type="entry name" value="UDP-Glycosyltransferase/glycogen phosphorylase"/>
    <property type="match status" value="1"/>
</dbReference>
<dbReference type="Pfam" id="PF00534">
    <property type="entry name" value="Glycos_transf_1"/>
    <property type="match status" value="1"/>
</dbReference>
<comment type="caution">
    <text evidence="4">The sequence shown here is derived from an EMBL/GenBank/DDBJ whole genome shotgun (WGS) entry which is preliminary data.</text>
</comment>
<evidence type="ECO:0000259" key="3">
    <source>
        <dbReference type="Pfam" id="PF13439"/>
    </source>
</evidence>
<dbReference type="InterPro" id="IPR028098">
    <property type="entry name" value="Glyco_trans_4-like_N"/>
</dbReference>
<feature type="domain" description="Glycosyltransferase subfamily 4-like N-terminal" evidence="3">
    <location>
        <begin position="15"/>
        <end position="177"/>
    </location>
</feature>
<dbReference type="AlphaFoldDB" id="A0A1F5PAI9"/>
<dbReference type="Gene3D" id="3.40.50.2000">
    <property type="entry name" value="Glycogen Phosphorylase B"/>
    <property type="match status" value="2"/>
</dbReference>
<reference evidence="4 5" key="1">
    <citation type="journal article" date="2016" name="Nat. Commun.">
        <title>Thousands of microbial genomes shed light on interconnected biogeochemical processes in an aquifer system.</title>
        <authorList>
            <person name="Anantharaman K."/>
            <person name="Brown C.T."/>
            <person name="Hug L.A."/>
            <person name="Sharon I."/>
            <person name="Castelle C.J."/>
            <person name="Probst A.J."/>
            <person name="Thomas B.C."/>
            <person name="Singh A."/>
            <person name="Wilkins M.J."/>
            <person name="Karaoz U."/>
            <person name="Brodie E.L."/>
            <person name="Williams K.H."/>
            <person name="Hubbard S.S."/>
            <person name="Banfield J.F."/>
        </authorList>
    </citation>
    <scope>NUCLEOTIDE SEQUENCE [LARGE SCALE GENOMIC DNA]</scope>
</reference>
<evidence type="ECO:0000259" key="2">
    <source>
        <dbReference type="Pfam" id="PF00534"/>
    </source>
</evidence>
<keyword evidence="1" id="KW-0808">Transferase</keyword>
<protein>
    <recommendedName>
        <fullName evidence="6">Glycosyl transferase family 1 domain-containing protein</fullName>
    </recommendedName>
</protein>
<evidence type="ECO:0008006" key="6">
    <source>
        <dbReference type="Google" id="ProtNLM"/>
    </source>
</evidence>
<gene>
    <name evidence="4" type="ORF">A3J48_01945</name>
</gene>
<sequence length="375" mass="43245">MKIVFDARMFGHSFGIGVYTRELISRLPIQGRDHQFTFLVRPADETYIREHIVKGAKNVRLVPTKISHYSWAEQLVLPLLLMRLNAQVVHFPNFNVPIFYNGDFVVTVHDMVHHKIFGHRRDSWYKHLAYRWVMKRALFGSRAVIAVSKFSKQEILQFYPDMPARKIYTVAEGVGPEFNREELPGEIYTLREKYGIKQPYILFVGVWEVKKNLPFLATVFEKLAARHSDLQLVLAGKEDPWHPEVREQVEAAAGKYKDRLIAPGFVENEDMPALFRQAEVYVNASPNEGFGLPGVEAQACGTPVAVADTDVFREVYGQAAHYFNFREVDYATKVIDGLLLNHSKRMDLKFLGFEQAKLYSWEDTVDKTLQIYEAL</sequence>
<dbReference type="STRING" id="1817832.A3J48_01945"/>
<dbReference type="GO" id="GO:0009103">
    <property type="term" value="P:lipopolysaccharide biosynthetic process"/>
    <property type="evidence" value="ECO:0007669"/>
    <property type="project" value="TreeGrafter"/>
</dbReference>
<evidence type="ECO:0000313" key="5">
    <source>
        <dbReference type="Proteomes" id="UP000176786"/>
    </source>
</evidence>
<proteinExistence type="predicted"/>
<dbReference type="EMBL" id="MFES01000001">
    <property type="protein sequence ID" value="OGE86680.1"/>
    <property type="molecule type" value="Genomic_DNA"/>
</dbReference>
<dbReference type="Pfam" id="PF13439">
    <property type="entry name" value="Glyco_transf_4"/>
    <property type="match status" value="1"/>
</dbReference>
<dbReference type="GO" id="GO:0016757">
    <property type="term" value="F:glycosyltransferase activity"/>
    <property type="evidence" value="ECO:0007669"/>
    <property type="project" value="InterPro"/>
</dbReference>